<dbReference type="PIRSF" id="PIRSF037420">
    <property type="entry name" value="PQQ_syn_pqqE"/>
    <property type="match status" value="1"/>
</dbReference>
<dbReference type="Pfam" id="PF13186">
    <property type="entry name" value="SPASM"/>
    <property type="match status" value="1"/>
</dbReference>
<dbReference type="SMART" id="SM00729">
    <property type="entry name" value="Elp3"/>
    <property type="match status" value="1"/>
</dbReference>
<dbReference type="SFLD" id="SFLDF00280">
    <property type="entry name" value="coenzyme_PQQ_synthesis_protein"/>
    <property type="match status" value="1"/>
</dbReference>
<evidence type="ECO:0000256" key="6">
    <source>
        <dbReference type="ARBA" id="ARBA00023004"/>
    </source>
</evidence>
<dbReference type="InterPro" id="IPR013785">
    <property type="entry name" value="Aldolase_TIM"/>
</dbReference>
<dbReference type="RefSeq" id="WP_269275190.1">
    <property type="nucleotide sequence ID" value="NZ_JAPVOI010000003.1"/>
</dbReference>
<keyword evidence="6 8" id="KW-0408">Iron</keyword>
<comment type="subunit">
    <text evidence="8">Interacts with PqqD. The interaction is necessary for activity of PqqE.</text>
</comment>
<dbReference type="InterPro" id="IPR007197">
    <property type="entry name" value="rSAM"/>
</dbReference>
<keyword evidence="3 8" id="KW-0479">Metal-binding</keyword>
<evidence type="ECO:0000313" key="10">
    <source>
        <dbReference type="EMBL" id="MCZ4088956.1"/>
    </source>
</evidence>
<comment type="function">
    <text evidence="8">Catalyzes the cross-linking of a glutamate residue and a tyrosine residue in the PqqA protein as part of the biosynthesis of pyrroloquinoline quinone (PQQ).</text>
</comment>
<feature type="binding site" evidence="8">
    <location>
        <position position="36"/>
    </location>
    <ligand>
        <name>[4Fe-4S] cluster</name>
        <dbReference type="ChEBI" id="CHEBI:49883"/>
        <note>4Fe-4S-S-AdoMet</note>
    </ligand>
</feature>
<dbReference type="SFLD" id="SFLDG01386">
    <property type="entry name" value="main_SPASM_domain-containing"/>
    <property type="match status" value="1"/>
</dbReference>
<keyword evidence="7 8" id="KW-0411">Iron-sulfur</keyword>
<evidence type="ECO:0000256" key="1">
    <source>
        <dbReference type="ARBA" id="ARBA00022485"/>
    </source>
</evidence>
<dbReference type="HAMAP" id="MF_00660">
    <property type="entry name" value="PqqE"/>
    <property type="match status" value="1"/>
</dbReference>
<dbReference type="EMBL" id="JAPVOI010000003">
    <property type="protein sequence ID" value="MCZ4088956.1"/>
    <property type="molecule type" value="Genomic_DNA"/>
</dbReference>
<comment type="pathway">
    <text evidence="8">Cofactor biosynthesis; pyrroloquinoline quinone biosynthesis.</text>
</comment>
<accession>A0ABT4KAH2</accession>
<evidence type="ECO:0000256" key="8">
    <source>
        <dbReference type="HAMAP-Rule" id="MF_00660"/>
    </source>
</evidence>
<dbReference type="InterPro" id="IPR058240">
    <property type="entry name" value="rSAM_sf"/>
</dbReference>
<dbReference type="Pfam" id="PF04055">
    <property type="entry name" value="Radical_SAM"/>
    <property type="match status" value="1"/>
</dbReference>
<sequence>MKRGAALANGIVREVSRVPPPMAMLAELTHRCPLACPYCSNPVALTPAKDELSTGEWINVFEQAADLGVLHLHLSGGEPAARRDLVELTRAAVSLGLYTNLITSGVGLTEARISSLADVGLDHVQLSIQGVSPESADRIGGYNGGYERKIAVAGWVADAGIPLTLNAVCHKQNMGEIEAMIELAIRLKARRIEVATVQFHGWAERNKAALMPTREQVEQATQTVAAARERYQGILVIDYVPADYYSSYPKACMGGWGRVGLNVTPSGRVLPCHAAETIPSLSFENVREAALATIWYESDAFNAYRGEDWMPDLCRSCERKKVDFGGCRCQAMALAGDASATDPVCIRSPLRDRLTREADKLSTTPAATLTYRGR</sequence>
<keyword evidence="11" id="KW-1185">Reference proteome</keyword>
<dbReference type="SFLD" id="SFLDS00029">
    <property type="entry name" value="Radical_SAM"/>
    <property type="match status" value="1"/>
</dbReference>
<organism evidence="10 11">
    <name type="scientific">Sinorhizobium psoraleae</name>
    <dbReference type="NCBI Taxonomy" id="520838"/>
    <lineage>
        <taxon>Bacteria</taxon>
        <taxon>Pseudomonadati</taxon>
        <taxon>Pseudomonadota</taxon>
        <taxon>Alphaproteobacteria</taxon>
        <taxon>Hyphomicrobiales</taxon>
        <taxon>Rhizobiaceae</taxon>
        <taxon>Sinorhizobium/Ensifer group</taxon>
        <taxon>Sinorhizobium</taxon>
    </lineage>
</organism>
<protein>
    <recommendedName>
        <fullName evidence="8">PqqA peptide cyclase</fullName>
        <ecNumber evidence="8">1.21.98.4</ecNumber>
    </recommendedName>
    <alternativeName>
        <fullName evidence="8">Coenzyme PQQ synthesis protein E</fullName>
    </alternativeName>
</protein>
<reference evidence="10" key="1">
    <citation type="submission" date="2022-10" db="EMBL/GenBank/DDBJ databases">
        <title>Whole genome sequencing of three plant growth promoting bacteria isolated from Vachellia tortilis subsp. raddiana in Morocco.</title>
        <authorList>
            <person name="Hnini M."/>
            <person name="Zouagui R."/>
            <person name="Zouagui H."/>
            <person name="Chemao Elfihri M.-W."/>
            <person name="Ibrahimi A."/>
            <person name="Sbabou L."/>
            <person name="Aurag J."/>
        </authorList>
    </citation>
    <scope>NUCLEOTIDE SEQUENCE</scope>
    <source>
        <strain evidence="10">LMR678</strain>
    </source>
</reference>
<dbReference type="EC" id="1.21.98.4" evidence="8"/>
<evidence type="ECO:0000256" key="5">
    <source>
        <dbReference type="ARBA" id="ARBA00023002"/>
    </source>
</evidence>
<dbReference type="PANTHER" id="PTHR11228:SF7">
    <property type="entry name" value="PQQA PEPTIDE CYCLASE"/>
    <property type="match status" value="1"/>
</dbReference>
<keyword evidence="4 8" id="KW-0884">PQQ biosynthesis</keyword>
<evidence type="ECO:0000256" key="4">
    <source>
        <dbReference type="ARBA" id="ARBA00022905"/>
    </source>
</evidence>
<evidence type="ECO:0000259" key="9">
    <source>
        <dbReference type="PROSITE" id="PS51918"/>
    </source>
</evidence>
<dbReference type="Proteomes" id="UP001079430">
    <property type="component" value="Unassembled WGS sequence"/>
</dbReference>
<dbReference type="NCBIfam" id="TIGR04085">
    <property type="entry name" value="rSAM_more_4Fe4S"/>
    <property type="match status" value="1"/>
</dbReference>
<dbReference type="CDD" id="cd21119">
    <property type="entry name" value="SPASM_PqqE"/>
    <property type="match status" value="1"/>
</dbReference>
<evidence type="ECO:0000256" key="2">
    <source>
        <dbReference type="ARBA" id="ARBA00022691"/>
    </source>
</evidence>
<dbReference type="InterPro" id="IPR023885">
    <property type="entry name" value="4Fe4S-binding_SPASM_dom"/>
</dbReference>
<gene>
    <name evidence="8 10" type="primary">pqqE</name>
    <name evidence="10" type="ORF">O3W52_02425</name>
</gene>
<dbReference type="NCBIfam" id="TIGR02109">
    <property type="entry name" value="PQQ_syn_pqqE"/>
    <property type="match status" value="1"/>
</dbReference>
<dbReference type="CDD" id="cd01335">
    <property type="entry name" value="Radical_SAM"/>
    <property type="match status" value="1"/>
</dbReference>
<name>A0ABT4KAH2_9HYPH</name>
<dbReference type="SUPFAM" id="SSF102114">
    <property type="entry name" value="Radical SAM enzymes"/>
    <property type="match status" value="1"/>
</dbReference>
<feature type="binding site" evidence="8">
    <location>
        <position position="39"/>
    </location>
    <ligand>
        <name>[4Fe-4S] cluster</name>
        <dbReference type="ChEBI" id="CHEBI:49883"/>
        <note>4Fe-4S-S-AdoMet</note>
    </ligand>
</feature>
<dbReference type="SFLD" id="SFLDG01067">
    <property type="entry name" value="SPASM/twitch_domain_containing"/>
    <property type="match status" value="1"/>
</dbReference>
<feature type="binding site" evidence="8">
    <location>
        <position position="32"/>
    </location>
    <ligand>
        <name>[4Fe-4S] cluster</name>
        <dbReference type="ChEBI" id="CHEBI:49883"/>
        <note>4Fe-4S-S-AdoMet</note>
    </ligand>
</feature>
<keyword evidence="2 8" id="KW-0949">S-adenosyl-L-methionine</keyword>
<dbReference type="Gene3D" id="3.20.20.70">
    <property type="entry name" value="Aldolase class I"/>
    <property type="match status" value="1"/>
</dbReference>
<comment type="similarity">
    <text evidence="8">Belongs to the radical SAM superfamily. PqqE family.</text>
</comment>
<dbReference type="PANTHER" id="PTHR11228">
    <property type="entry name" value="RADICAL SAM DOMAIN PROTEIN"/>
    <property type="match status" value="1"/>
</dbReference>
<dbReference type="InterPro" id="IPR050377">
    <property type="entry name" value="Radical_SAM_PqqE_MftC-like"/>
</dbReference>
<comment type="cofactor">
    <cofactor evidence="8">
        <name>[4Fe-4S] cluster</name>
        <dbReference type="ChEBI" id="CHEBI:49883"/>
    </cofactor>
    <text evidence="8">Binds 1 [4Fe-4S] cluster. The cluster is coordinated with 3 cysteines and an exchangeable S-adenosyl-L-methionine.</text>
</comment>
<dbReference type="InterPro" id="IPR011843">
    <property type="entry name" value="PQQ_synth_PqqE_bac"/>
</dbReference>
<keyword evidence="5 8" id="KW-0560">Oxidoreductase</keyword>
<dbReference type="InterPro" id="IPR006638">
    <property type="entry name" value="Elp3/MiaA/NifB-like_rSAM"/>
</dbReference>
<feature type="domain" description="Radical SAM core" evidence="9">
    <location>
        <begin position="18"/>
        <end position="235"/>
    </location>
</feature>
<dbReference type="InterPro" id="IPR017200">
    <property type="entry name" value="PqqE-like"/>
</dbReference>
<dbReference type="PROSITE" id="PS51918">
    <property type="entry name" value="RADICAL_SAM"/>
    <property type="match status" value="1"/>
</dbReference>
<evidence type="ECO:0000256" key="3">
    <source>
        <dbReference type="ARBA" id="ARBA00022723"/>
    </source>
</evidence>
<proteinExistence type="inferred from homology"/>
<keyword evidence="1 8" id="KW-0004">4Fe-4S</keyword>
<evidence type="ECO:0000313" key="11">
    <source>
        <dbReference type="Proteomes" id="UP001079430"/>
    </source>
</evidence>
<evidence type="ECO:0000256" key="7">
    <source>
        <dbReference type="ARBA" id="ARBA00023014"/>
    </source>
</evidence>
<comment type="caution">
    <text evidence="10">The sequence shown here is derived from an EMBL/GenBank/DDBJ whole genome shotgun (WGS) entry which is preliminary data.</text>
</comment>
<comment type="catalytic activity">
    <reaction evidence="8">
        <text>[PQQ precursor protein] + S-adenosyl-L-methionine = E-Y cross-linked-[PQQ precursor protein] + 5'-deoxyadenosine + L-methionine + H(+)</text>
        <dbReference type="Rhea" id="RHEA:56836"/>
        <dbReference type="Rhea" id="RHEA-COMP:14800"/>
        <dbReference type="Rhea" id="RHEA-COMP:14801"/>
        <dbReference type="ChEBI" id="CHEBI:15378"/>
        <dbReference type="ChEBI" id="CHEBI:17319"/>
        <dbReference type="ChEBI" id="CHEBI:57844"/>
        <dbReference type="ChEBI" id="CHEBI:59789"/>
        <dbReference type="ChEBI" id="CHEBI:141026"/>
        <dbReference type="ChEBI" id="CHEBI:141027"/>
        <dbReference type="EC" id="1.21.98.4"/>
    </reaction>
</comment>